<sequence>MATTVNKTQKILDAYKLHVLEHGTKPNSVFKFSKSIKLKEEDFYQHFNSFKGIEKHIWHSFFQETYEMMTSEEVYQEYSAREKLLSFYFTLAEVLKKNRSYILEATECPKEKALKKTPEYLSLFKSEFHKWVRNVLMEAKESEEIKRRQYLDDFYPKAMWVQCLFVIDFWIRDESVGFEKTDEAIERAVKLSFDLMAETPLESAFDFGKFLFQSR</sequence>
<dbReference type="Pfam" id="PF17931">
    <property type="entry name" value="TetR_C_23"/>
    <property type="match status" value="1"/>
</dbReference>
<gene>
    <name evidence="2" type="ORF">BC781_11191</name>
</gene>
<accession>A0A315ZJU5</accession>
<evidence type="ECO:0000313" key="2">
    <source>
        <dbReference type="EMBL" id="PWJ34181.1"/>
    </source>
</evidence>
<dbReference type="OrthoDB" id="977687at2"/>
<dbReference type="InterPro" id="IPR036271">
    <property type="entry name" value="Tet_transcr_reg_TetR-rel_C_sf"/>
</dbReference>
<dbReference type="InterPro" id="IPR041673">
    <property type="entry name" value="TetR_C_23"/>
</dbReference>
<dbReference type="AlphaFoldDB" id="A0A315ZJU5"/>
<feature type="domain" description="Tetracyclin repressor-like C-terminal" evidence="1">
    <location>
        <begin position="83"/>
        <end position="211"/>
    </location>
</feature>
<dbReference type="EMBL" id="QGDO01000011">
    <property type="protein sequence ID" value="PWJ34181.1"/>
    <property type="molecule type" value="Genomic_DNA"/>
</dbReference>
<dbReference type="Proteomes" id="UP000245535">
    <property type="component" value="Unassembled WGS sequence"/>
</dbReference>
<organism evidence="2 3">
    <name type="scientific">Sediminitomix flava</name>
    <dbReference type="NCBI Taxonomy" id="379075"/>
    <lineage>
        <taxon>Bacteria</taxon>
        <taxon>Pseudomonadati</taxon>
        <taxon>Bacteroidota</taxon>
        <taxon>Cytophagia</taxon>
        <taxon>Cytophagales</taxon>
        <taxon>Flammeovirgaceae</taxon>
        <taxon>Sediminitomix</taxon>
    </lineage>
</organism>
<name>A0A315ZJU5_SEDFL</name>
<protein>
    <recommendedName>
        <fullName evidence="1">Tetracyclin repressor-like C-terminal domain-containing protein</fullName>
    </recommendedName>
</protein>
<keyword evidence="3" id="KW-1185">Reference proteome</keyword>
<dbReference type="SUPFAM" id="SSF48498">
    <property type="entry name" value="Tetracyclin repressor-like, C-terminal domain"/>
    <property type="match status" value="1"/>
</dbReference>
<comment type="caution">
    <text evidence="2">The sequence shown here is derived from an EMBL/GenBank/DDBJ whole genome shotgun (WGS) entry which is preliminary data.</text>
</comment>
<dbReference type="RefSeq" id="WP_109623021.1">
    <property type="nucleotide sequence ID" value="NZ_QGDO01000011.1"/>
</dbReference>
<reference evidence="2 3" key="1">
    <citation type="submission" date="2018-03" db="EMBL/GenBank/DDBJ databases">
        <title>Genomic Encyclopedia of Archaeal and Bacterial Type Strains, Phase II (KMG-II): from individual species to whole genera.</title>
        <authorList>
            <person name="Goeker M."/>
        </authorList>
    </citation>
    <scope>NUCLEOTIDE SEQUENCE [LARGE SCALE GENOMIC DNA]</scope>
    <source>
        <strain evidence="2 3">DSM 28229</strain>
    </source>
</reference>
<evidence type="ECO:0000259" key="1">
    <source>
        <dbReference type="Pfam" id="PF17931"/>
    </source>
</evidence>
<proteinExistence type="predicted"/>
<evidence type="ECO:0000313" key="3">
    <source>
        <dbReference type="Proteomes" id="UP000245535"/>
    </source>
</evidence>